<proteinExistence type="predicted"/>
<name>S4NMK8_9NEOP</name>
<dbReference type="EMBL" id="GAIX01012614">
    <property type="protein sequence ID" value="JAA79946.1"/>
    <property type="molecule type" value="Transcribed_RNA"/>
</dbReference>
<organism evidence="1">
    <name type="scientific">Pararge aegeria</name>
    <name type="common">speckled wood butterfly</name>
    <dbReference type="NCBI Taxonomy" id="116150"/>
    <lineage>
        <taxon>Eukaryota</taxon>
        <taxon>Metazoa</taxon>
        <taxon>Ecdysozoa</taxon>
        <taxon>Arthropoda</taxon>
        <taxon>Hexapoda</taxon>
        <taxon>Insecta</taxon>
        <taxon>Pterygota</taxon>
        <taxon>Neoptera</taxon>
        <taxon>Endopterygota</taxon>
        <taxon>Lepidoptera</taxon>
        <taxon>Glossata</taxon>
        <taxon>Ditrysia</taxon>
        <taxon>Papilionoidea</taxon>
        <taxon>Nymphalidae</taxon>
        <taxon>Satyrinae</taxon>
        <taxon>Satyrini</taxon>
        <taxon>Parargina</taxon>
        <taxon>Pararge</taxon>
    </lineage>
</organism>
<dbReference type="AlphaFoldDB" id="S4NMK8"/>
<protein>
    <submittedName>
        <fullName evidence="1">Uncharacterized protein</fullName>
    </submittedName>
</protein>
<sequence>MYMFKDNKVLCSIVQYIYNYCSYHFKSKRLSTIWSAITYYIFRVSRERTEWQGFLNADYMHLGTVVGRVPPLCVMALINLS</sequence>
<evidence type="ECO:0000313" key="1">
    <source>
        <dbReference type="EMBL" id="JAA79946.1"/>
    </source>
</evidence>
<reference evidence="1" key="1">
    <citation type="journal article" date="2013" name="BMC Genomics">
        <title>Unscrambling butterfly oogenesis.</title>
        <authorList>
            <person name="Carter J.M."/>
            <person name="Baker S.C."/>
            <person name="Pink R."/>
            <person name="Carter D.R."/>
            <person name="Collins A."/>
            <person name="Tomlin J."/>
            <person name="Gibbs M."/>
            <person name="Breuker C.J."/>
        </authorList>
    </citation>
    <scope>NUCLEOTIDE SEQUENCE</scope>
    <source>
        <tissue evidence="1">Ovary</tissue>
    </source>
</reference>
<accession>S4NMK8</accession>
<reference evidence="1" key="2">
    <citation type="submission" date="2013-05" db="EMBL/GenBank/DDBJ databases">
        <authorList>
            <person name="Carter J.-M."/>
            <person name="Baker S.C."/>
            <person name="Pink R."/>
            <person name="Carter D.R.F."/>
            <person name="Collins A."/>
            <person name="Tomlin J."/>
            <person name="Gibbs M."/>
            <person name="Breuker C.J."/>
        </authorList>
    </citation>
    <scope>NUCLEOTIDE SEQUENCE</scope>
    <source>
        <tissue evidence="1">Ovary</tissue>
    </source>
</reference>